<keyword evidence="2" id="KW-1133">Transmembrane helix</keyword>
<feature type="region of interest" description="Disordered" evidence="1">
    <location>
        <begin position="57"/>
        <end position="110"/>
    </location>
</feature>
<dbReference type="EMBL" id="BARS01028308">
    <property type="protein sequence ID" value="GAG06909.1"/>
    <property type="molecule type" value="Genomic_DNA"/>
</dbReference>
<evidence type="ECO:0000256" key="2">
    <source>
        <dbReference type="SAM" id="Phobius"/>
    </source>
</evidence>
<protein>
    <submittedName>
        <fullName evidence="3">Uncharacterized protein</fullName>
    </submittedName>
</protein>
<comment type="caution">
    <text evidence="3">The sequence shown here is derived from an EMBL/GenBank/DDBJ whole genome shotgun (WGS) entry which is preliminary data.</text>
</comment>
<evidence type="ECO:0000256" key="1">
    <source>
        <dbReference type="SAM" id="MobiDB-lite"/>
    </source>
</evidence>
<sequence>MPVLDFQRGPKPRNYLARREQSRLLVFVLMLGLVLILMLEARKPKHYRWLLAESERGADGSASPGRSTDDGRVDPRVFSQPENEIPGAFLSPGPGVRNEPAPSRYFPGVDPSYQDSIRDNKPLGLSEWEAWLHIFDVLERNDEAALQSAATRGVGYVQLIEQSKEYRGELVTTKGVIRRAHPAKTPRNEYGLTDYYQTWLWPDDHPDDPLVVWCLHL</sequence>
<organism evidence="3">
    <name type="scientific">marine sediment metagenome</name>
    <dbReference type="NCBI Taxonomy" id="412755"/>
    <lineage>
        <taxon>unclassified sequences</taxon>
        <taxon>metagenomes</taxon>
        <taxon>ecological metagenomes</taxon>
    </lineage>
</organism>
<proteinExistence type="predicted"/>
<accession>X0UMB1</accession>
<evidence type="ECO:0000313" key="3">
    <source>
        <dbReference type="EMBL" id="GAG06909.1"/>
    </source>
</evidence>
<keyword evidence="2" id="KW-0472">Membrane</keyword>
<name>X0UMB1_9ZZZZ</name>
<reference evidence="3" key="1">
    <citation type="journal article" date="2014" name="Front. Microbiol.">
        <title>High frequency of phylogenetically diverse reductive dehalogenase-homologous genes in deep subseafloor sedimentary metagenomes.</title>
        <authorList>
            <person name="Kawai M."/>
            <person name="Futagami T."/>
            <person name="Toyoda A."/>
            <person name="Takaki Y."/>
            <person name="Nishi S."/>
            <person name="Hori S."/>
            <person name="Arai W."/>
            <person name="Tsubouchi T."/>
            <person name="Morono Y."/>
            <person name="Uchiyama I."/>
            <person name="Ito T."/>
            <person name="Fujiyama A."/>
            <person name="Inagaki F."/>
            <person name="Takami H."/>
        </authorList>
    </citation>
    <scope>NUCLEOTIDE SEQUENCE</scope>
    <source>
        <strain evidence="3">Expedition CK06-06</strain>
    </source>
</reference>
<gene>
    <name evidence="3" type="ORF">S01H1_44379</name>
</gene>
<feature type="transmembrane region" description="Helical" evidence="2">
    <location>
        <begin position="24"/>
        <end position="41"/>
    </location>
</feature>
<dbReference type="AlphaFoldDB" id="X0UMB1"/>
<keyword evidence="2" id="KW-0812">Transmembrane</keyword>
<feature type="non-terminal residue" evidence="3">
    <location>
        <position position="217"/>
    </location>
</feature>